<evidence type="ECO:0000313" key="4">
    <source>
        <dbReference type="Proteomes" id="UP000679848"/>
    </source>
</evidence>
<keyword evidence="4" id="KW-1185">Reference proteome</keyword>
<dbReference type="KEGG" id="pfaa:MM59RIKEN_07310"/>
<dbReference type="Proteomes" id="UP000679848">
    <property type="component" value="Chromosome"/>
</dbReference>
<feature type="compositionally biased region" description="Basic and acidic residues" evidence="1">
    <location>
        <begin position="136"/>
        <end position="147"/>
    </location>
</feature>
<dbReference type="Pfam" id="PF24243">
    <property type="entry name" value="Phage_tail_C"/>
    <property type="match status" value="1"/>
</dbReference>
<proteinExistence type="predicted"/>
<dbReference type="InterPro" id="IPR056923">
    <property type="entry name" value="Minor_tail_gp31_C"/>
</dbReference>
<gene>
    <name evidence="3" type="ORF">MM59RIKEN_07310</name>
</gene>
<protein>
    <recommendedName>
        <fullName evidence="2">Minor tail protein gp31 C-terminal domain-containing protein</fullName>
    </recommendedName>
</protein>
<evidence type="ECO:0000259" key="2">
    <source>
        <dbReference type="Pfam" id="PF24243"/>
    </source>
</evidence>
<reference evidence="3" key="1">
    <citation type="submission" date="2020-09" db="EMBL/GenBank/DDBJ databases">
        <title>New species isolated from human feces.</title>
        <authorList>
            <person name="Kitahara M."/>
            <person name="Shigeno Y."/>
            <person name="Shime M."/>
            <person name="Matsumoto Y."/>
            <person name="Nakamura S."/>
            <person name="Motooka D."/>
            <person name="Fukuoka S."/>
            <person name="Nishikawa H."/>
            <person name="Benno Y."/>
        </authorList>
    </citation>
    <scope>NUCLEOTIDE SEQUENCE</scope>
    <source>
        <strain evidence="3">MM59</strain>
    </source>
</reference>
<feature type="region of interest" description="Disordered" evidence="1">
    <location>
        <begin position="131"/>
        <end position="170"/>
    </location>
</feature>
<name>A0A810QB28_9FIRM</name>
<feature type="domain" description="Minor tail protein gp31 C-terminal" evidence="2">
    <location>
        <begin position="201"/>
        <end position="224"/>
    </location>
</feature>
<accession>A0A810QB28</accession>
<dbReference type="AlphaFoldDB" id="A0A810QB28"/>
<organism evidence="3 4">
    <name type="scientific">Pusillibacter faecalis</name>
    <dbReference type="NCBI Taxonomy" id="2714358"/>
    <lineage>
        <taxon>Bacteria</taxon>
        <taxon>Bacillati</taxon>
        <taxon>Bacillota</taxon>
        <taxon>Clostridia</taxon>
        <taxon>Eubacteriales</taxon>
        <taxon>Oscillospiraceae</taxon>
        <taxon>Pusillibacter</taxon>
    </lineage>
</organism>
<dbReference type="EMBL" id="AP023420">
    <property type="protein sequence ID" value="BCK83412.1"/>
    <property type="molecule type" value="Genomic_DNA"/>
</dbReference>
<evidence type="ECO:0000313" key="3">
    <source>
        <dbReference type="EMBL" id="BCK83412.1"/>
    </source>
</evidence>
<evidence type="ECO:0000256" key="1">
    <source>
        <dbReference type="SAM" id="MobiDB-lite"/>
    </source>
</evidence>
<dbReference type="RefSeq" id="WP_187032344.1">
    <property type="nucleotide sequence ID" value="NZ_AP023420.1"/>
</dbReference>
<sequence length="225" mass="24050">MFHLQANKIYLEVCAKEGVTSGSVNVYTVRFSFNSDWDGLNRTAVFHAGDDQISVVLDDSNECQIPWEVLENPGRNLSVGVYGTKGGTVVLPTIWAQLGEIREGVSLGSNAQPPTPDVYSQILEAAEQAEKIAQSVRDDADAGKFDGEPGPEGPQGPPGDGVPEITPEDEGKFLGVLDGAAEWVLGGSGSGNVSSPEISVIRVMDRQEYEELPTKSPTTLYLIRG</sequence>